<gene>
    <name evidence="1" type="ORF">mPipKuh1_010154</name>
</gene>
<dbReference type="AlphaFoldDB" id="A0A7J7YM92"/>
<dbReference type="EMBL" id="JACAGB010000005">
    <property type="protein sequence ID" value="KAF6363157.1"/>
    <property type="molecule type" value="Genomic_DNA"/>
</dbReference>
<evidence type="ECO:0000313" key="1">
    <source>
        <dbReference type="EMBL" id="KAF6363157.1"/>
    </source>
</evidence>
<accession>A0A7J7YM92</accession>
<keyword evidence="2" id="KW-1185">Reference proteome</keyword>
<evidence type="ECO:0000313" key="2">
    <source>
        <dbReference type="Proteomes" id="UP000558488"/>
    </source>
</evidence>
<reference evidence="1 2" key="1">
    <citation type="journal article" date="2020" name="Nature">
        <title>Six reference-quality genomes reveal evolution of bat adaptations.</title>
        <authorList>
            <person name="Jebb D."/>
            <person name="Huang Z."/>
            <person name="Pippel M."/>
            <person name="Hughes G.M."/>
            <person name="Lavrichenko K."/>
            <person name="Devanna P."/>
            <person name="Winkler S."/>
            <person name="Jermiin L.S."/>
            <person name="Skirmuntt E.C."/>
            <person name="Katzourakis A."/>
            <person name="Burkitt-Gray L."/>
            <person name="Ray D.A."/>
            <person name="Sullivan K.A.M."/>
            <person name="Roscito J.G."/>
            <person name="Kirilenko B.M."/>
            <person name="Davalos L.M."/>
            <person name="Corthals A.P."/>
            <person name="Power M.L."/>
            <person name="Jones G."/>
            <person name="Ransome R.D."/>
            <person name="Dechmann D.K.N."/>
            <person name="Locatelli A.G."/>
            <person name="Puechmaille S.J."/>
            <person name="Fedrigo O."/>
            <person name="Jarvis E.D."/>
            <person name="Hiller M."/>
            <person name="Vernes S.C."/>
            <person name="Myers E.W."/>
            <person name="Teeling E.C."/>
        </authorList>
    </citation>
    <scope>NUCLEOTIDE SEQUENCE [LARGE SCALE GENOMIC DNA]</scope>
    <source>
        <strain evidence="1">MPipKuh1</strain>
        <tissue evidence="1">Flight muscle</tissue>
    </source>
</reference>
<comment type="caution">
    <text evidence="1">The sequence shown here is derived from an EMBL/GenBank/DDBJ whole genome shotgun (WGS) entry which is preliminary data.</text>
</comment>
<proteinExistence type="predicted"/>
<organism evidence="1 2">
    <name type="scientific">Pipistrellus kuhlii</name>
    <name type="common">Kuhl's pipistrelle</name>
    <dbReference type="NCBI Taxonomy" id="59472"/>
    <lineage>
        <taxon>Eukaryota</taxon>
        <taxon>Metazoa</taxon>
        <taxon>Chordata</taxon>
        <taxon>Craniata</taxon>
        <taxon>Vertebrata</taxon>
        <taxon>Euteleostomi</taxon>
        <taxon>Mammalia</taxon>
        <taxon>Eutheria</taxon>
        <taxon>Laurasiatheria</taxon>
        <taxon>Chiroptera</taxon>
        <taxon>Yangochiroptera</taxon>
        <taxon>Vespertilionidae</taxon>
        <taxon>Pipistrellus</taxon>
    </lineage>
</organism>
<name>A0A7J7YM92_PIPKU</name>
<dbReference type="Proteomes" id="UP000558488">
    <property type="component" value="Unassembled WGS sequence"/>
</dbReference>
<protein>
    <submittedName>
        <fullName evidence="1">Uncharacterized protein</fullName>
    </submittedName>
</protein>
<sequence length="127" mass="13535">MWPQRGREVIGGDQGRAFGAGTATTQPCESDWHCLLEPVLFALCLRLYLPGRWAGGQALSGEGLNSQAAARCQPDVMAGHSGGALGRKAGGRAQRWPQLGSRSLTAPLPSPHPCLRFNICRAKVWSA</sequence>